<protein>
    <recommendedName>
        <fullName evidence="4">Ig-like domain repeat protein</fullName>
    </recommendedName>
</protein>
<dbReference type="SUPFAM" id="SSF75011">
    <property type="entry name" value="3-carboxy-cis,cis-mucoante lactonizing enzyme"/>
    <property type="match status" value="1"/>
</dbReference>
<dbReference type="Proteomes" id="UP000029482">
    <property type="component" value="Chromosome"/>
</dbReference>
<evidence type="ECO:0000256" key="1">
    <source>
        <dbReference type="SAM" id="SignalP"/>
    </source>
</evidence>
<keyword evidence="3" id="KW-1185">Reference proteome</keyword>
<evidence type="ECO:0000313" key="2">
    <source>
        <dbReference type="EMBL" id="AIR99522.1"/>
    </source>
</evidence>
<dbReference type="Gene3D" id="2.130.10.10">
    <property type="entry name" value="YVTN repeat-like/Quinoprotein amine dehydrogenase"/>
    <property type="match status" value="1"/>
</dbReference>
<proteinExistence type="predicted"/>
<name>A0A089X6J3_STRGA</name>
<dbReference type="STRING" id="1907.SGLAU_17795"/>
<evidence type="ECO:0000313" key="3">
    <source>
        <dbReference type="Proteomes" id="UP000029482"/>
    </source>
</evidence>
<dbReference type="InterPro" id="IPR015943">
    <property type="entry name" value="WD40/YVTN_repeat-like_dom_sf"/>
</dbReference>
<accession>A0A089X6J3</accession>
<reference evidence="3" key="1">
    <citation type="journal article" date="2015" name="J. Biotechnol.">
        <title>Complete genome sequence of the actinobacterium Streptomyces glaucescens GLA.O (DSM 40922) consisting of a linear chromosome and one linear plasmid.</title>
        <authorList>
            <person name="Ortseifen V."/>
            <person name="Winkler A."/>
            <person name="Albersmeier A."/>
            <person name="Wendler S."/>
            <person name="Puhler A."/>
            <person name="Kalinowski J."/>
            <person name="Ruckert C."/>
        </authorList>
    </citation>
    <scope>NUCLEOTIDE SEQUENCE [LARGE SCALE GENOMIC DNA]</scope>
    <source>
        <strain evidence="3">DSM 40922 / GLA O</strain>
    </source>
</reference>
<sequence length="646" mass="67072">MRTRSISTATAFAVLVGSAALSVAVATPASAAGVSVAAPGGIVADGVRQRVFVGDSGLGRIVAATYSGSVTDSATGLGAVADLALSQDGSTLYAALPDSHEIVALDPATLDVKARYAVAVTAGPSHLAFAGGKVWFSYGDQWDGDIGSLDPAVDPAGGTDPVTLGQFPDKVWGQVLLDADPSAPGLLALGETGDSTGSVAVLDVSGGTAQPVAWHDGNYTLTNGVYDVDLVPGAPQLLVNGTDRLAHANGTFGRAGAYPAGSAADLSETGLVAQATGSNVAVYRPNATKPLRTYPGVGTWGAADLVWAPDSSRLFALVQTASGYTVKVLTDPAKSVPALTVNAPSTATRGKPLQVTGRISASVPLPAGVRLKVTRVDLDSPGGKVLPTVTVKADGTYSFSDTPPAGGTVTYKVAYAGDADHTAVTASDKVTVSRAATTLTLNNNGKLYAYDANVTFTAHLGKTYKNRTVEIWADPFGADKPRKLLKTATVNSLGNVSAVVDMKRDTTVSAVFKGDARYLPKTVKSTAYAKVRVSTAVSRHYRTGKIGSTTYYWFRKNTDPLLTTTMTYYPGRQQRFDLQVYFEGRWYSTGSEYFALAMNGKSAVSLGAPGEAGIRARMRSVYVNGSSGDSVNSTTYGSWKYLYFTN</sequence>
<feature type="signal peptide" evidence="1">
    <location>
        <begin position="1"/>
        <end position="31"/>
    </location>
</feature>
<evidence type="ECO:0008006" key="4">
    <source>
        <dbReference type="Google" id="ProtNLM"/>
    </source>
</evidence>
<gene>
    <name evidence="2" type="ORF">SGLAU_17795</name>
</gene>
<dbReference type="KEGG" id="sgu:SGLAU_17795"/>
<dbReference type="AlphaFoldDB" id="A0A089X6J3"/>
<feature type="chain" id="PRO_5001851463" description="Ig-like domain repeat protein" evidence="1">
    <location>
        <begin position="32"/>
        <end position="646"/>
    </location>
</feature>
<dbReference type="HOGENOM" id="CLU_027798_0_0_11"/>
<dbReference type="EMBL" id="CP009438">
    <property type="protein sequence ID" value="AIR99522.1"/>
    <property type="molecule type" value="Genomic_DNA"/>
</dbReference>
<organism evidence="2 3">
    <name type="scientific">Streptomyces glaucescens</name>
    <dbReference type="NCBI Taxonomy" id="1907"/>
    <lineage>
        <taxon>Bacteria</taxon>
        <taxon>Bacillati</taxon>
        <taxon>Actinomycetota</taxon>
        <taxon>Actinomycetes</taxon>
        <taxon>Kitasatosporales</taxon>
        <taxon>Streptomycetaceae</taxon>
        <taxon>Streptomyces</taxon>
    </lineage>
</organism>
<keyword evidence="1" id="KW-0732">Signal</keyword>
<dbReference type="eggNOG" id="COG3391">
    <property type="taxonomic scope" value="Bacteria"/>
</dbReference>
<dbReference type="RefSeq" id="WP_043502639.1">
    <property type="nucleotide sequence ID" value="NZ_CP009438.1"/>
</dbReference>
<dbReference type="OrthoDB" id="4332189at2"/>